<feature type="region of interest" description="Disordered" evidence="3">
    <location>
        <begin position="43"/>
        <end position="88"/>
    </location>
</feature>
<dbReference type="Pfam" id="PF07554">
    <property type="entry name" value="FIVAR"/>
    <property type="match status" value="24"/>
</dbReference>
<dbReference type="Pfam" id="PF18483">
    <property type="entry name" value="Lectin_L-type_dom"/>
    <property type="match status" value="1"/>
</dbReference>
<feature type="compositionally biased region" description="Basic and acidic residues" evidence="3">
    <location>
        <begin position="145"/>
        <end position="160"/>
    </location>
</feature>
<dbReference type="Gene3D" id="1.20.1270.90">
    <property type="entry name" value="AF1782-like"/>
    <property type="match status" value="11"/>
</dbReference>
<feature type="coiled-coil region" evidence="2">
    <location>
        <begin position="2310"/>
        <end position="2344"/>
    </location>
</feature>
<feature type="compositionally biased region" description="Polar residues" evidence="3">
    <location>
        <begin position="202"/>
        <end position="220"/>
    </location>
</feature>
<reference evidence="5" key="1">
    <citation type="submission" date="2019-11" db="EMBL/GenBank/DDBJ databases">
        <authorList>
            <person name="Feng L."/>
        </authorList>
    </citation>
    <scope>NUCLEOTIDE SEQUENCE</scope>
    <source>
        <strain evidence="5">SsimulansLFYP27</strain>
    </source>
</reference>
<feature type="coiled-coil region" evidence="2">
    <location>
        <begin position="2451"/>
        <end position="2478"/>
    </location>
</feature>
<evidence type="ECO:0000256" key="2">
    <source>
        <dbReference type="SAM" id="Coils"/>
    </source>
</evidence>
<feature type="coiled-coil region" evidence="2">
    <location>
        <begin position="1399"/>
        <end position="1432"/>
    </location>
</feature>
<feature type="compositionally biased region" description="Polar residues" evidence="3">
    <location>
        <begin position="161"/>
        <end position="175"/>
    </location>
</feature>
<evidence type="ECO:0000259" key="4">
    <source>
        <dbReference type="SMART" id="SM00736"/>
    </source>
</evidence>
<feature type="coiled-coil region" evidence="2">
    <location>
        <begin position="2227"/>
        <end position="2260"/>
    </location>
</feature>
<dbReference type="InterPro" id="IPR005877">
    <property type="entry name" value="YSIRK_signal_dom"/>
</dbReference>
<evidence type="ECO:0000256" key="3">
    <source>
        <dbReference type="SAM" id="MobiDB-lite"/>
    </source>
</evidence>
<feature type="region of interest" description="Disordered" evidence="3">
    <location>
        <begin position="2563"/>
        <end position="2592"/>
    </location>
</feature>
<proteinExistence type="predicted"/>
<keyword evidence="1" id="KW-0732">Signal</keyword>
<dbReference type="Pfam" id="PF04650">
    <property type="entry name" value="YSIRK_signal"/>
    <property type="match status" value="1"/>
</dbReference>
<evidence type="ECO:0000256" key="1">
    <source>
        <dbReference type="ARBA" id="ARBA00022729"/>
    </source>
</evidence>
<dbReference type="Gene3D" id="2.60.120.200">
    <property type="match status" value="1"/>
</dbReference>
<dbReference type="SMART" id="SM00736">
    <property type="entry name" value="CADG"/>
    <property type="match status" value="1"/>
</dbReference>
<dbReference type="GO" id="GO:0016020">
    <property type="term" value="C:membrane"/>
    <property type="evidence" value="ECO:0007669"/>
    <property type="project" value="InterPro"/>
</dbReference>
<keyword evidence="2" id="KW-0175">Coiled coil</keyword>
<feature type="region of interest" description="Disordered" evidence="3">
    <location>
        <begin position="2062"/>
        <end position="2087"/>
    </location>
</feature>
<feature type="compositionally biased region" description="Polar residues" evidence="3">
    <location>
        <begin position="44"/>
        <end position="88"/>
    </location>
</feature>
<dbReference type="Pfam" id="PF05345">
    <property type="entry name" value="He_PIG"/>
    <property type="match status" value="2"/>
</dbReference>
<gene>
    <name evidence="5" type="primary">sraP_2</name>
    <name evidence="5" type="ORF">SSLFYP27_01505</name>
</gene>
<dbReference type="InterPro" id="IPR013783">
    <property type="entry name" value="Ig-like_fold"/>
</dbReference>
<dbReference type="PANTHER" id="PTHR45615:SF80">
    <property type="entry name" value="GRIP DOMAIN-CONTAINING PROTEIN"/>
    <property type="match status" value="1"/>
</dbReference>
<dbReference type="NCBIfam" id="TIGR01168">
    <property type="entry name" value="YSIRK_signal"/>
    <property type="match status" value="1"/>
</dbReference>
<dbReference type="InterPro" id="IPR056573">
    <property type="entry name" value="Lectin_L-type_dom"/>
</dbReference>
<feature type="coiled-coil region" evidence="2">
    <location>
        <begin position="2031"/>
        <end position="2061"/>
    </location>
</feature>
<dbReference type="Gene3D" id="2.60.40.10">
    <property type="entry name" value="Immunoglobulins"/>
    <property type="match status" value="2"/>
</dbReference>
<name>A0A6N3CJR1_STASI</name>
<dbReference type="RefSeq" id="WP_156666741.1">
    <property type="nucleotide sequence ID" value="NZ_CACRUO010000032.1"/>
</dbReference>
<accession>A0A6N3CJR1</accession>
<feature type="coiled-coil region" evidence="2">
    <location>
        <begin position="1945"/>
        <end position="1978"/>
    </location>
</feature>
<dbReference type="Gene3D" id="1.20.1270.70">
    <property type="entry name" value="Designed single chain three-helix bundle"/>
    <property type="match status" value="1"/>
</dbReference>
<dbReference type="Gene3D" id="3.10.20.320">
    <property type="entry name" value="Putative peptidoglycan bound protein (lpxtg motif)"/>
    <property type="match status" value="1"/>
</dbReference>
<dbReference type="PANTHER" id="PTHR45615">
    <property type="entry name" value="MYOSIN HEAVY CHAIN, NON-MUSCLE"/>
    <property type="match status" value="1"/>
</dbReference>
<dbReference type="SUPFAM" id="SSF49313">
    <property type="entry name" value="Cadherin-like"/>
    <property type="match status" value="2"/>
</dbReference>
<dbReference type="InterPro" id="IPR006644">
    <property type="entry name" value="Cadg"/>
</dbReference>
<dbReference type="SUPFAM" id="SSF49899">
    <property type="entry name" value="Concanavalin A-like lectins/glucanases"/>
    <property type="match status" value="1"/>
</dbReference>
<evidence type="ECO:0000313" key="5">
    <source>
        <dbReference type="EMBL" id="VYU13513.1"/>
    </source>
</evidence>
<feature type="compositionally biased region" description="Low complexity" evidence="3">
    <location>
        <begin position="184"/>
        <end position="201"/>
    </location>
</feature>
<feature type="region of interest" description="Disordered" evidence="3">
    <location>
        <begin position="145"/>
        <end position="220"/>
    </location>
</feature>
<dbReference type="GO" id="GO:0005509">
    <property type="term" value="F:calcium ion binding"/>
    <property type="evidence" value="ECO:0007669"/>
    <property type="project" value="InterPro"/>
</dbReference>
<organism evidence="5">
    <name type="scientific">Staphylococcus simulans</name>
    <dbReference type="NCBI Taxonomy" id="1286"/>
    <lineage>
        <taxon>Bacteria</taxon>
        <taxon>Bacillati</taxon>
        <taxon>Bacillota</taxon>
        <taxon>Bacilli</taxon>
        <taxon>Bacillales</taxon>
        <taxon>Staphylococcaceae</taxon>
        <taxon>Staphylococcus</taxon>
    </lineage>
</organism>
<dbReference type="CDD" id="cd01951">
    <property type="entry name" value="lectin_L-type"/>
    <property type="match status" value="1"/>
</dbReference>
<sequence length="2592" mass="273455">MKKLDFLPNLRNRYSIRRFTVGTASILIGSLLFLGHNGEAKAAESTNDNTVVEASKDTSTSQQEPVENTVPQDKTTDTTQQAGNTQTTSNVLETVKTDALSKLSTFTHLTEETVKQYTAEVKQAQTEADVQAVVDKAQKAEAEAVKQAEAEQTKTVDSTKEQSAATTEVPKSTTESVKEETKADTTSATTSETNNTSEAKTVTSTDQATPTIESTPLSTEQKVDKVKTELASDYDSSKVDAALAVIDTTDLTEDQIKAEVLKLLLEQGSAQKDLYSPQATKLRSAVEEPTTAVRTFSVDTSLKNEVVVTPENFNQYFFLVDDAYYDPSSGTATLTQNWPSQKGSISLDTKMNVNKDFHFSGWINLGDKYEGHPKVGAPGGDGIAFIFNPGNTHELGLYGSALGVGGLKYAFGFKLDTYVNTQYDPKGKAKPDPAQFNKVGAFGAFVFADSTGVVSTQLGLTGWKAALLDVQPENNQFQRFTIDYSGDTKDMTITYAGQTWKQNMNNYFKYTHKNEYALSIAATTGGAYNLQQVKLEKFTYTAAALLEEDFVDTDLQELIDRPLRTSGDVDKIITVQDHNAYLAEKGYKFVSEDTSYAPTYDAAKKTIKLTNASQFLVYYVKDIEAPKIGDIEAPTVDVNTAMTPLVLDITDNSKHLKTKTVTGLPAGVTFDEATNTISGTPTAVGTSTITVTATDHAGLSTTKTFTYTVVDTKAPDVTLVVDQTTEAYTPMTPITVNAEDNSKVAPTLAVTGLPTGLSFDPTTKQITGTPTTVGTSTVTVSATDGSTNVGTSTFNIVVTPNKALEALKAAVADAKTVNKNDYTPNSVAALDAKLTEAEALIAHPENGSTDQFNAKTQEVKQAKDQLVRKADKTDLEKAIAEASKYTNLDPTKPMDQQLITALANAKNTDTDQNATQKAVDDSKNSLNNAIQEKLRADAYEKLQQAVMRGVQVAKTDGYTPNSLQAVKDTIQKVNPLVTASMSDDPTVRKQYTIEQIEQATKDINDSISGLVRQADKTELQKAIDKAGTLGTLNPADTEDKAVQDKLAAANTVKADGNATKEQVDQATADLNKAIDQKLYQDALDRLNAAIKDAKGVNQADYTPASVTPFDAAIKAGEAKAADKTATPEQLDAAAKAITDAKAQLQHNADKSALEAAINKAKALGALNEADAEDKAVKDALTAGEGVKDNANATTQQVADATKAINDAIAAKEHADALDALKAKLAEVKALDKAPFTPDSVNALNAQVTAGDAVVAAEKSKTTEEIKAATKALTDAQKALVKQADKTELEKAIAKAGTLGQLNAADTEDKAVQDALAKANQVKADGNATPQQVAEATDTLNKAIDKKLYQDALDELNAAIRDAEAVTKANYTPETVTPFEKAVTDGKAKAADSNATPEQLKAAAQAIKTAKDALKQKANKAELEKSIATAEALQPLKAGDPEDDAVKAALDKAKQVDANQNADQAAVDAAKVELDNAIKAKQTQDAADALKQAALDELKAELAKVAKIDKNNFTPDSVAPLTEKETAGNAIVANPENKTVDEIKTATQALKDAEKGLQAKSDKAALQAAIDKAEALTGLNPADAEDKAVQDALAAAKKVNDNPNASQAEVQAATKTLNDAIAAKEHSDALDALKAELAKVAGLNKDQYTPNSVAPLNTKEADGKAIVAAPEAKTTEEIKAATQALKEAEAGLVDRADKTALQTAIEKAEALPNLDAADKEDKAVQDALAAAKTVKEDANATPQAVQAATKALNDAVAAKERQDALDELNKAIKAAEAVNKDSFTPDSVAPFTTALNDGKAKAADTNATPAELKAAAKAITDAQNQLQPVADKAALQAAIAKAEALKDLNPADKEDKAVQDALVAAKTVNDNANATPDQVAQATKTLTDALAAKERQDALDELQKALDAANAVKKDDYKPSTVAPFEAAVQAGEAAKADTSKTPEQLKEAAQAIKDAQNALQAKANKAELEKSIATAEGLGQLNTNDPEDKAVQDALNKAKEVQADQNADQAAVDAAKKALDDAINAKKAQDAKEAKEAADAKQAALDELKEELAKVAKLDKDSFTPNSVTPLNEKENDGKAIVANPDNKTTEDIKAATQALKDAQNNLVQKADKAELQKAIDKAKTLGQLDPADKEDKALQDAVTAGEAVKADGNATPQQVAEATKAINDAIAAKERQDALDELQKALDAANTVKKDDYKPSTVTPFEAAVQAGEAAKADTSKTPQELKDAAKAIKDAQDALQAKANKAELEKSIATAEGLGQLDANDPEDKAVQDALTAAKAVEVDQNADQAAVDAAKKALDDAINAKKAQDAKEAKEAADAKQAALEALKAELEKAKAVQKDNFTPDSVKPLTDAETSGQAIVDAPDGKTTKEIEAATQALKDAQKDLVQKADKAELQKAIDKATGLGQLDPADKEDKAVQDALATANTVNDNQNATPQEVQQATEALNNAIAAKERQDALDELQKALDDAKAVKKDDYKPNTVTPFEAAVQAGEAAKADTSKTPQELKEAAKAIKDAQKALEAKANKAELEKSIATAEGLGQLDPADKEDKAVQDALNKAKEVQADPNASQDAVDAAQKALDDAINAKKA</sequence>
<feature type="compositionally biased region" description="Basic and acidic residues" evidence="3">
    <location>
        <begin position="2582"/>
        <end position="2592"/>
    </location>
</feature>
<feature type="domain" description="Dystroglycan-type cadherin-like" evidence="4">
    <location>
        <begin position="623"/>
        <end position="716"/>
    </location>
</feature>
<dbReference type="EMBL" id="CACRUO010000032">
    <property type="protein sequence ID" value="VYU13513.1"/>
    <property type="molecule type" value="Genomic_DNA"/>
</dbReference>
<protein>
    <submittedName>
        <fullName evidence="5">Serine-rich adhesin for platelets</fullName>
    </submittedName>
</protein>
<dbReference type="InterPro" id="IPR015919">
    <property type="entry name" value="Cadherin-like_sf"/>
</dbReference>
<dbReference type="InterPro" id="IPR013320">
    <property type="entry name" value="ConA-like_dom_sf"/>
</dbReference>